<keyword evidence="7 9" id="KW-1133">Transmembrane helix</keyword>
<keyword evidence="13" id="KW-1185">Reference proteome</keyword>
<dbReference type="InterPro" id="IPR039421">
    <property type="entry name" value="Type_1_exporter"/>
</dbReference>
<dbReference type="InterPro" id="IPR017871">
    <property type="entry name" value="ABC_transporter-like_CS"/>
</dbReference>
<dbReference type="InterPro" id="IPR003593">
    <property type="entry name" value="AAA+_ATPase"/>
</dbReference>
<keyword evidence="5" id="KW-0547">Nucleotide-binding</keyword>
<dbReference type="AlphaFoldDB" id="A0A401IQS5"/>
<evidence type="ECO:0000256" key="6">
    <source>
        <dbReference type="ARBA" id="ARBA00022840"/>
    </source>
</evidence>
<dbReference type="SUPFAM" id="SSF90123">
    <property type="entry name" value="ABC transporter transmembrane region"/>
    <property type="match status" value="1"/>
</dbReference>
<feature type="transmembrane region" description="Helical" evidence="9">
    <location>
        <begin position="252"/>
        <end position="273"/>
    </location>
</feature>
<gene>
    <name evidence="12" type="primary">mdlB</name>
    <name evidence="12" type="ORF">LFYK43_03580</name>
</gene>
<keyword evidence="4 9" id="KW-0812">Transmembrane</keyword>
<feature type="transmembrane region" description="Helical" evidence="9">
    <location>
        <begin position="137"/>
        <end position="159"/>
    </location>
</feature>
<evidence type="ECO:0000256" key="5">
    <source>
        <dbReference type="ARBA" id="ARBA00022741"/>
    </source>
</evidence>
<dbReference type="EMBL" id="BFFP01000003">
    <property type="protein sequence ID" value="GBG93899.1"/>
    <property type="molecule type" value="Genomic_DNA"/>
</dbReference>
<dbReference type="PROSITE" id="PS00211">
    <property type="entry name" value="ABC_TRANSPORTER_1"/>
    <property type="match status" value="1"/>
</dbReference>
<dbReference type="PANTHER" id="PTHR24221:SF646">
    <property type="entry name" value="HAEMOLYSIN SECRETION ATP-BINDING PROTEIN"/>
    <property type="match status" value="1"/>
</dbReference>
<dbReference type="GO" id="GO:0140359">
    <property type="term" value="F:ABC-type transporter activity"/>
    <property type="evidence" value="ECO:0007669"/>
    <property type="project" value="InterPro"/>
</dbReference>
<comment type="caution">
    <text evidence="12">The sequence shown here is derived from an EMBL/GenBank/DDBJ whole genome shotgun (WGS) entry which is preliminary data.</text>
</comment>
<dbReference type="CDD" id="cd03228">
    <property type="entry name" value="ABCC_MRP_Like"/>
    <property type="match status" value="1"/>
</dbReference>
<dbReference type="PROSITE" id="PS50893">
    <property type="entry name" value="ABC_TRANSPORTER_2"/>
    <property type="match status" value="1"/>
</dbReference>
<proteinExistence type="predicted"/>
<evidence type="ECO:0000256" key="8">
    <source>
        <dbReference type="ARBA" id="ARBA00023136"/>
    </source>
</evidence>
<keyword evidence="2" id="KW-0813">Transport</keyword>
<feature type="transmembrane region" description="Helical" evidence="9">
    <location>
        <begin position="165"/>
        <end position="183"/>
    </location>
</feature>
<feature type="transmembrane region" description="Helical" evidence="9">
    <location>
        <begin position="62"/>
        <end position="81"/>
    </location>
</feature>
<dbReference type="SUPFAM" id="SSF52540">
    <property type="entry name" value="P-loop containing nucleoside triphosphate hydrolases"/>
    <property type="match status" value="1"/>
</dbReference>
<dbReference type="Proteomes" id="UP000286848">
    <property type="component" value="Unassembled WGS sequence"/>
</dbReference>
<feature type="domain" description="ABC transporter" evidence="10">
    <location>
        <begin position="345"/>
        <end position="585"/>
    </location>
</feature>
<keyword evidence="6 12" id="KW-0067">ATP-binding</keyword>
<dbReference type="Gene3D" id="1.20.1560.10">
    <property type="entry name" value="ABC transporter type 1, transmembrane domain"/>
    <property type="match status" value="1"/>
</dbReference>
<evidence type="ECO:0000256" key="9">
    <source>
        <dbReference type="SAM" id="Phobius"/>
    </source>
</evidence>
<evidence type="ECO:0000256" key="3">
    <source>
        <dbReference type="ARBA" id="ARBA00022475"/>
    </source>
</evidence>
<dbReference type="InterPro" id="IPR011527">
    <property type="entry name" value="ABC1_TM_dom"/>
</dbReference>
<evidence type="ECO:0000259" key="10">
    <source>
        <dbReference type="PROSITE" id="PS50893"/>
    </source>
</evidence>
<dbReference type="GO" id="GO:0005886">
    <property type="term" value="C:plasma membrane"/>
    <property type="evidence" value="ECO:0007669"/>
    <property type="project" value="UniProtKB-SubCell"/>
</dbReference>
<feature type="domain" description="ABC transmembrane type-1" evidence="11">
    <location>
        <begin position="144"/>
        <end position="312"/>
    </location>
</feature>
<reference evidence="12 13" key="1">
    <citation type="journal article" date="2019" name="Int. J. Syst. Evol. Microbiol.">
        <title>Lactobacillus salitolerans sp. nov., a novel lactic acid bacterium isolated from spent mushroom substrates.</title>
        <authorList>
            <person name="Tohno M."/>
            <person name="Tanizawa Y."/>
            <person name="Kojima Y."/>
            <person name="Sakamoto M."/>
            <person name="Nakamura Y."/>
            <person name="Ohkuma M."/>
            <person name="Kobayashi H."/>
        </authorList>
    </citation>
    <scope>NUCLEOTIDE SEQUENCE [LARGE SCALE GENOMIC DNA]</scope>
    <source>
        <strain evidence="12 13">YK43</strain>
    </source>
</reference>
<evidence type="ECO:0000259" key="11">
    <source>
        <dbReference type="PROSITE" id="PS50929"/>
    </source>
</evidence>
<evidence type="ECO:0000313" key="13">
    <source>
        <dbReference type="Proteomes" id="UP000286848"/>
    </source>
</evidence>
<dbReference type="FunFam" id="3.40.50.300:FF:000221">
    <property type="entry name" value="Multidrug ABC transporter ATP-binding protein"/>
    <property type="match status" value="1"/>
</dbReference>
<dbReference type="GO" id="GO:0016887">
    <property type="term" value="F:ATP hydrolysis activity"/>
    <property type="evidence" value="ECO:0007669"/>
    <property type="project" value="InterPro"/>
</dbReference>
<dbReference type="GO" id="GO:0005524">
    <property type="term" value="F:ATP binding"/>
    <property type="evidence" value="ECO:0007669"/>
    <property type="project" value="UniProtKB-KW"/>
</dbReference>
<dbReference type="InterPro" id="IPR036640">
    <property type="entry name" value="ABC1_TM_sf"/>
</dbReference>
<dbReference type="InterPro" id="IPR027417">
    <property type="entry name" value="P-loop_NTPase"/>
</dbReference>
<sequence length="591" mass="67339">MKVFINLKKYISLYLQSFALFWKASKTSSLILLFLVPIQAIAPAALIKLAQMLLDELLNTEISSQLLLFWGITFFISSAAVPINTSLQGILTDQLIAFVNTQLMEKSKTIKGLNLFEDPDFYDNLQFINSQASWQPVNLIVFGISMIRELITVISMLFLLARYNFWIALILLVAIIPQSLVSYHIQQNSFETMVTRSPDARKVQYYSEALLTTENAKEVRLFGMFDYFIKSYRRVYKRMHAQMKNIRLHQMWISLAFLVFSVVLSIGSLLWMIRDIQQGHASAGVFLIFVSTLTSTADGVYAFIENSSLLYDTLLYMEKYFSFMNVKEENDFSGELPFPQKTQDIVFNNISFKYPGQQQKALANVSFKVSAGERIAIVGENGSGKSTLVKLLMRFYDPQEGEILINNTPISELDINQYRKKFGVVFQDYARFYLPIRDAVGLGNPAKRHDEGLIISAMQKGGFYDSYVEKNLTLDTMLGKQFNGGIDLSGGQWQKIAISRAFMPSSKILILDEPTASLDPRSEFEIYQSFIEMTKGKTVFFITHRLSAVKMANRVLVLKNGEIIGLGSHDELMQNNSYYSELYNLQAQSFQ</sequence>
<keyword evidence="3" id="KW-1003">Cell membrane</keyword>
<evidence type="ECO:0000256" key="1">
    <source>
        <dbReference type="ARBA" id="ARBA00004651"/>
    </source>
</evidence>
<comment type="subcellular location">
    <subcellularLocation>
        <location evidence="1">Cell membrane</location>
        <topology evidence="1">Multi-pass membrane protein</topology>
    </subcellularLocation>
</comment>
<evidence type="ECO:0000256" key="4">
    <source>
        <dbReference type="ARBA" id="ARBA00022692"/>
    </source>
</evidence>
<dbReference type="Pfam" id="PF00005">
    <property type="entry name" value="ABC_tran"/>
    <property type="match status" value="1"/>
</dbReference>
<protein>
    <submittedName>
        <fullName evidence="12">Multidrug ABC transporter ATP-binding and permease protein</fullName>
    </submittedName>
</protein>
<accession>A0A401IQS5</accession>
<dbReference type="InterPro" id="IPR003439">
    <property type="entry name" value="ABC_transporter-like_ATP-bd"/>
</dbReference>
<evidence type="ECO:0000256" key="7">
    <source>
        <dbReference type="ARBA" id="ARBA00022989"/>
    </source>
</evidence>
<keyword evidence="8 9" id="KW-0472">Membrane</keyword>
<evidence type="ECO:0000256" key="2">
    <source>
        <dbReference type="ARBA" id="ARBA00022448"/>
    </source>
</evidence>
<name>A0A401IQS5_9LACO</name>
<evidence type="ECO:0000313" key="12">
    <source>
        <dbReference type="EMBL" id="GBG93899.1"/>
    </source>
</evidence>
<dbReference type="PANTHER" id="PTHR24221">
    <property type="entry name" value="ATP-BINDING CASSETTE SUB-FAMILY B"/>
    <property type="match status" value="1"/>
</dbReference>
<dbReference type="Gene3D" id="3.40.50.300">
    <property type="entry name" value="P-loop containing nucleotide triphosphate hydrolases"/>
    <property type="match status" value="1"/>
</dbReference>
<dbReference type="RefSeq" id="WP_124974811.1">
    <property type="nucleotide sequence ID" value="NZ_BFFP01000003.1"/>
</dbReference>
<organism evidence="12 13">
    <name type="scientific">Ligilactobacillus salitolerans</name>
    <dbReference type="NCBI Taxonomy" id="1808352"/>
    <lineage>
        <taxon>Bacteria</taxon>
        <taxon>Bacillati</taxon>
        <taxon>Bacillota</taxon>
        <taxon>Bacilli</taxon>
        <taxon>Lactobacillales</taxon>
        <taxon>Lactobacillaceae</taxon>
        <taxon>Ligilactobacillus</taxon>
    </lineage>
</organism>
<dbReference type="GO" id="GO:0034040">
    <property type="term" value="F:ATPase-coupled lipid transmembrane transporter activity"/>
    <property type="evidence" value="ECO:0007669"/>
    <property type="project" value="TreeGrafter"/>
</dbReference>
<dbReference type="SMART" id="SM00382">
    <property type="entry name" value="AAA"/>
    <property type="match status" value="1"/>
</dbReference>
<dbReference type="PROSITE" id="PS50929">
    <property type="entry name" value="ABC_TM1F"/>
    <property type="match status" value="1"/>
</dbReference>
<feature type="transmembrane region" description="Helical" evidence="9">
    <location>
        <begin position="30"/>
        <end position="50"/>
    </location>
</feature>
<dbReference type="OrthoDB" id="9806127at2"/>